<accession>A0A3N5ANI3</accession>
<evidence type="ECO:0000313" key="3">
    <source>
        <dbReference type="Proteomes" id="UP000282654"/>
    </source>
</evidence>
<name>A0A3N5ANI3_9THEO</name>
<dbReference type="InterPro" id="IPR015074">
    <property type="entry name" value="DUF1867"/>
</dbReference>
<dbReference type="Gene3D" id="3.40.1380.20">
    <property type="entry name" value="Pyruvate kinase, C-terminal domain"/>
    <property type="match status" value="1"/>
</dbReference>
<dbReference type="InterPro" id="IPR015795">
    <property type="entry name" value="Pyrv_Knase_C"/>
</dbReference>
<dbReference type="PIRSF" id="PIRSF016138">
    <property type="entry name" value="UCP016138"/>
    <property type="match status" value="1"/>
</dbReference>
<dbReference type="Pfam" id="PF02887">
    <property type="entry name" value="PK_C"/>
    <property type="match status" value="1"/>
</dbReference>
<feature type="domain" description="Pyruvate kinase C-terminal" evidence="1">
    <location>
        <begin position="15"/>
        <end position="159"/>
    </location>
</feature>
<dbReference type="Proteomes" id="UP000282654">
    <property type="component" value="Unassembled WGS sequence"/>
</dbReference>
<sequence length="183" mass="19451">MTLYWPVKGSANTVATVEAAIARARELGIQHLVVASCSGETASRFIGTGLSVVCVTHQVGFEAPGVDEMSPEMRERLSRAGVKLLTTTHLMAGLDRALRFKFGGLYPAELIAATLRLFGHGLKVCVEISVMALDAGFIPAGVDVVAVGGTASGADTAVVIRPAHSQHFFETKIREIICKPRDF</sequence>
<dbReference type="InterPro" id="IPR036918">
    <property type="entry name" value="Pyrv_Knase_C_sf"/>
</dbReference>
<dbReference type="OrthoDB" id="9782984at2"/>
<reference evidence="2 3" key="1">
    <citation type="submission" date="2018-11" db="EMBL/GenBank/DDBJ databases">
        <title>Genomic Encyclopedia of Type Strains, Phase IV (KMG-IV): sequencing the most valuable type-strain genomes for metagenomic binning, comparative biology and taxonomic classification.</title>
        <authorList>
            <person name="Goeker M."/>
        </authorList>
    </citation>
    <scope>NUCLEOTIDE SEQUENCE [LARGE SCALE GENOMIC DNA]</scope>
    <source>
        <strain evidence="2 3">DSM 102936</strain>
    </source>
</reference>
<evidence type="ECO:0000313" key="2">
    <source>
        <dbReference type="EMBL" id="RPF46756.1"/>
    </source>
</evidence>
<proteinExistence type="predicted"/>
<protein>
    <recommendedName>
        <fullName evidence="1">Pyruvate kinase C-terminal domain-containing protein</fullName>
    </recommendedName>
</protein>
<gene>
    <name evidence="2" type="ORF">EDD75_1014</name>
</gene>
<keyword evidence="3" id="KW-1185">Reference proteome</keyword>
<organism evidence="2 3">
    <name type="scientific">Thermodesulfitimonas autotrophica</name>
    <dbReference type="NCBI Taxonomy" id="1894989"/>
    <lineage>
        <taxon>Bacteria</taxon>
        <taxon>Bacillati</taxon>
        <taxon>Bacillota</taxon>
        <taxon>Clostridia</taxon>
        <taxon>Thermoanaerobacterales</taxon>
        <taxon>Thermoanaerobacteraceae</taxon>
        <taxon>Thermodesulfitimonas</taxon>
    </lineage>
</organism>
<dbReference type="EMBL" id="RKRE01000002">
    <property type="protein sequence ID" value="RPF46756.1"/>
    <property type="molecule type" value="Genomic_DNA"/>
</dbReference>
<evidence type="ECO:0000259" key="1">
    <source>
        <dbReference type="Pfam" id="PF02887"/>
    </source>
</evidence>
<dbReference type="RefSeq" id="WP_123928939.1">
    <property type="nucleotide sequence ID" value="NZ_RKRE01000002.1"/>
</dbReference>
<dbReference type="AlphaFoldDB" id="A0A3N5ANI3"/>
<comment type="caution">
    <text evidence="2">The sequence shown here is derived from an EMBL/GenBank/DDBJ whole genome shotgun (WGS) entry which is preliminary data.</text>
</comment>
<dbReference type="SUPFAM" id="SSF52935">
    <property type="entry name" value="PK C-terminal domain-like"/>
    <property type="match status" value="1"/>
</dbReference>